<protein>
    <submittedName>
        <fullName evidence="4">Indian hedgehog protein</fullName>
    </submittedName>
</protein>
<dbReference type="InterPro" id="IPR001657">
    <property type="entry name" value="Hedgehog"/>
</dbReference>
<dbReference type="GO" id="GO:0016540">
    <property type="term" value="P:protein autoprocessing"/>
    <property type="evidence" value="ECO:0007669"/>
    <property type="project" value="InterPro"/>
</dbReference>
<dbReference type="GO" id="GO:0005615">
    <property type="term" value="C:extracellular space"/>
    <property type="evidence" value="ECO:0007669"/>
    <property type="project" value="TreeGrafter"/>
</dbReference>
<dbReference type="GO" id="GO:0005113">
    <property type="term" value="F:patched binding"/>
    <property type="evidence" value="ECO:0007669"/>
    <property type="project" value="TreeGrafter"/>
</dbReference>
<dbReference type="InterPro" id="IPR003587">
    <property type="entry name" value="Hint_dom_N"/>
</dbReference>
<dbReference type="Pfam" id="PF01079">
    <property type="entry name" value="Hint"/>
    <property type="match status" value="1"/>
</dbReference>
<dbReference type="GO" id="GO:0005509">
    <property type="term" value="F:calcium ion binding"/>
    <property type="evidence" value="ECO:0007669"/>
    <property type="project" value="TreeGrafter"/>
</dbReference>
<dbReference type="EMBL" id="SCEB01007190">
    <property type="protein sequence ID" value="RXM92015.1"/>
    <property type="molecule type" value="Genomic_DNA"/>
</dbReference>
<dbReference type="SMART" id="SM00306">
    <property type="entry name" value="HintN"/>
    <property type="match status" value="1"/>
</dbReference>
<accession>A0A444UV32</accession>
<proteinExistence type="predicted"/>
<dbReference type="GO" id="GO:0010468">
    <property type="term" value="P:regulation of gene expression"/>
    <property type="evidence" value="ECO:0007669"/>
    <property type="project" value="TreeGrafter"/>
</dbReference>
<comment type="caution">
    <text evidence="4">The sequence shown here is derived from an EMBL/GenBank/DDBJ whole genome shotgun (WGS) entry which is preliminary data.</text>
</comment>
<organism evidence="4 5">
    <name type="scientific">Acipenser ruthenus</name>
    <name type="common">Sterlet sturgeon</name>
    <dbReference type="NCBI Taxonomy" id="7906"/>
    <lineage>
        <taxon>Eukaryota</taxon>
        <taxon>Metazoa</taxon>
        <taxon>Chordata</taxon>
        <taxon>Craniata</taxon>
        <taxon>Vertebrata</taxon>
        <taxon>Euteleostomi</taxon>
        <taxon>Actinopterygii</taxon>
        <taxon>Chondrostei</taxon>
        <taxon>Acipenseriformes</taxon>
        <taxon>Acipenseridae</taxon>
        <taxon>Acipenser</taxon>
    </lineage>
</organism>
<name>A0A444UV32_ACIRT</name>
<dbReference type="InterPro" id="IPR001767">
    <property type="entry name" value="Hedgehog_Hint"/>
</dbReference>
<evidence type="ECO:0000259" key="3">
    <source>
        <dbReference type="SMART" id="SM00306"/>
    </source>
</evidence>
<dbReference type="FunFam" id="2.170.16.10:FF:000001">
    <property type="entry name" value="Indian hedgehog"/>
    <property type="match status" value="1"/>
</dbReference>
<dbReference type="PRINTS" id="PR00632">
    <property type="entry name" value="SONICHHOG"/>
</dbReference>
<dbReference type="CDD" id="cd00081">
    <property type="entry name" value="Hint"/>
    <property type="match status" value="1"/>
</dbReference>
<keyword evidence="5" id="KW-1185">Reference proteome</keyword>
<sequence length="273" mass="30954">MWNTMTVDEVRRNMAENQFDEIPFPFCKEEECFPAHATVLTSDGSRRTMAELRLGDRVLAVNAAGQPTFSEVLLWLDRRSTGRERYLLLDTEGSEEPLYITPDHVLFIAPDNTTTSATAARRVPAFAKDILPGHLLYRYDPGTGSLEAKRVTDVRESESLGAYAPLTVEGNLVVDGRLVSCYTLQCRQHLAHLPFAPYRLLHTLRSSIPLLGDLLLSSPWQGEDREEGGQEGMHWYANAWYQLGLWMGYPFGETCYPSELQRYHYPRPATDPL</sequence>
<evidence type="ECO:0000256" key="1">
    <source>
        <dbReference type="ARBA" id="ARBA00022473"/>
    </source>
</evidence>
<dbReference type="InterPro" id="IPR036844">
    <property type="entry name" value="Hint_dom_sf"/>
</dbReference>
<dbReference type="GO" id="GO:0007224">
    <property type="term" value="P:smoothened signaling pathway"/>
    <property type="evidence" value="ECO:0007669"/>
    <property type="project" value="TreeGrafter"/>
</dbReference>
<feature type="domain" description="Hint" evidence="3">
    <location>
        <begin position="30"/>
        <end position="140"/>
    </location>
</feature>
<dbReference type="Proteomes" id="UP000289886">
    <property type="component" value="Unassembled WGS sequence"/>
</dbReference>
<dbReference type="Gene3D" id="2.170.16.10">
    <property type="entry name" value="Hedgehog/Intein (Hint) domain"/>
    <property type="match status" value="1"/>
</dbReference>
<evidence type="ECO:0000256" key="2">
    <source>
        <dbReference type="ARBA" id="ARBA00022729"/>
    </source>
</evidence>
<dbReference type="PROSITE" id="PS50817">
    <property type="entry name" value="INTEIN_N_TER"/>
    <property type="match status" value="1"/>
</dbReference>
<evidence type="ECO:0000313" key="4">
    <source>
        <dbReference type="EMBL" id="RXM92015.1"/>
    </source>
</evidence>
<dbReference type="GO" id="GO:0007267">
    <property type="term" value="P:cell-cell signaling"/>
    <property type="evidence" value="ECO:0007669"/>
    <property type="project" value="InterPro"/>
</dbReference>
<dbReference type="GO" id="GO:0001708">
    <property type="term" value="P:cell fate specification"/>
    <property type="evidence" value="ECO:0007669"/>
    <property type="project" value="TreeGrafter"/>
</dbReference>
<dbReference type="InterPro" id="IPR050387">
    <property type="entry name" value="Hedgehog_Signaling"/>
</dbReference>
<dbReference type="InterPro" id="IPR006141">
    <property type="entry name" value="Intein_N"/>
</dbReference>
<dbReference type="PANTHER" id="PTHR11889:SF31">
    <property type="entry name" value="PROTEIN HEDGEHOG"/>
    <property type="match status" value="1"/>
</dbReference>
<reference evidence="4 5" key="1">
    <citation type="submission" date="2019-01" db="EMBL/GenBank/DDBJ databases">
        <title>Draft Genome and Complete Hox-Cluster Characterization of the Sterlet Sturgeon (Acipenser ruthenus).</title>
        <authorList>
            <person name="Wei Q."/>
        </authorList>
    </citation>
    <scope>NUCLEOTIDE SEQUENCE [LARGE SCALE GENOMIC DNA]</scope>
    <source>
        <strain evidence="4">WHYD16114868_AA</strain>
        <tissue evidence="4">Blood</tissue>
    </source>
</reference>
<dbReference type="GO" id="GO:0048731">
    <property type="term" value="P:system development"/>
    <property type="evidence" value="ECO:0007669"/>
    <property type="project" value="UniProtKB-ARBA"/>
</dbReference>
<keyword evidence="2" id="KW-0732">Signal</keyword>
<dbReference type="PANTHER" id="PTHR11889">
    <property type="entry name" value="HEDGEHOG"/>
    <property type="match status" value="1"/>
</dbReference>
<dbReference type="SUPFAM" id="SSF51294">
    <property type="entry name" value="Hedgehog/intein (Hint) domain"/>
    <property type="match status" value="1"/>
</dbReference>
<keyword evidence="1" id="KW-0217">Developmental protein</keyword>
<evidence type="ECO:0000313" key="5">
    <source>
        <dbReference type="Proteomes" id="UP000289886"/>
    </source>
</evidence>
<gene>
    <name evidence="4" type="ORF">EOD39_20578</name>
</gene>
<dbReference type="AlphaFoldDB" id="A0A444UV32"/>
<dbReference type="GO" id="GO:0016539">
    <property type="term" value="P:intein-mediated protein splicing"/>
    <property type="evidence" value="ECO:0007669"/>
    <property type="project" value="InterPro"/>
</dbReference>